<reference evidence="3" key="1">
    <citation type="submission" date="2022-10" db="EMBL/GenBank/DDBJ databases">
        <authorList>
            <person name="Chen Y."/>
            <person name="Dougan E. K."/>
            <person name="Chan C."/>
            <person name="Rhodes N."/>
            <person name="Thang M."/>
        </authorList>
    </citation>
    <scope>NUCLEOTIDE SEQUENCE</scope>
</reference>
<keyword evidence="1" id="KW-0812">Transmembrane</keyword>
<dbReference type="Proteomes" id="UP001152797">
    <property type="component" value="Unassembled WGS sequence"/>
</dbReference>
<feature type="transmembrane region" description="Helical" evidence="1">
    <location>
        <begin position="510"/>
        <end position="529"/>
    </location>
</feature>
<dbReference type="EMBL" id="CAMXCT030000001">
    <property type="protein sequence ID" value="CAL4759080.1"/>
    <property type="molecule type" value="Genomic_DNA"/>
</dbReference>
<gene>
    <name evidence="3" type="ORF">C1SCF055_LOCUS358</name>
</gene>
<proteinExistence type="predicted"/>
<protein>
    <submittedName>
        <fullName evidence="5">N-acetylgalactosamine-6-sulfatase (Chondroitinsulfatase) (Chondroitinase) (Galactose-6-sulfate sulfatase) (GalN6S) (N-acetylgalactosamine-6-sulfate sulfatase) (GalNAc6S sulfatase)</fullName>
    </submittedName>
</protein>
<evidence type="ECO:0000256" key="1">
    <source>
        <dbReference type="SAM" id="Phobius"/>
    </source>
</evidence>
<feature type="transmembrane region" description="Helical" evidence="1">
    <location>
        <begin position="627"/>
        <end position="649"/>
    </location>
</feature>
<dbReference type="SUPFAM" id="SSF53649">
    <property type="entry name" value="Alkaline phosphatase-like"/>
    <property type="match status" value="1"/>
</dbReference>
<feature type="transmembrane region" description="Helical" evidence="1">
    <location>
        <begin position="541"/>
        <end position="560"/>
    </location>
</feature>
<dbReference type="PANTHER" id="PTHR43751:SF3">
    <property type="entry name" value="SULFATASE N-TERMINAL DOMAIN-CONTAINING PROTEIN"/>
    <property type="match status" value="1"/>
</dbReference>
<dbReference type="InterPro" id="IPR000917">
    <property type="entry name" value="Sulfatase_N"/>
</dbReference>
<dbReference type="PANTHER" id="PTHR43751">
    <property type="entry name" value="SULFATASE"/>
    <property type="match status" value="1"/>
</dbReference>
<evidence type="ECO:0000313" key="3">
    <source>
        <dbReference type="EMBL" id="CAI3971768.1"/>
    </source>
</evidence>
<dbReference type="CDD" id="cd16145">
    <property type="entry name" value="ARS_like"/>
    <property type="match status" value="1"/>
</dbReference>
<feature type="transmembrane region" description="Helical" evidence="1">
    <location>
        <begin position="423"/>
        <end position="444"/>
    </location>
</feature>
<dbReference type="AlphaFoldDB" id="A0A9P1BFW7"/>
<keyword evidence="6" id="KW-1185">Reference proteome</keyword>
<name>A0A9P1BFW7_9DINO</name>
<evidence type="ECO:0000313" key="5">
    <source>
        <dbReference type="EMBL" id="CAL4759080.1"/>
    </source>
</evidence>
<evidence type="ECO:0000313" key="6">
    <source>
        <dbReference type="Proteomes" id="UP001152797"/>
    </source>
</evidence>
<dbReference type="Pfam" id="PF00884">
    <property type="entry name" value="Sulfatase"/>
    <property type="match status" value="1"/>
</dbReference>
<dbReference type="OrthoDB" id="103349at2759"/>
<dbReference type="EMBL" id="CAMXCT010000001">
    <property type="protein sequence ID" value="CAI3971768.1"/>
    <property type="molecule type" value="Genomic_DNA"/>
</dbReference>
<sequence length="650" mass="71146">MADDLGYGDVGCYGQQIVQTPVMDRLAAEGLRCTSCYAGSTVCAPSRCVLMTAMHTGHARVRGNNLIPLEAEDVTVAEVLKSAGYTTGIFGKWGLGEPDTPGIPTRQGFDQWFGYLNQRHAHNYYPEYLWRNTQKVMLEGNLNGKRTQYSADLIMDEALAFIKDTDEPFFLYLAVTLPHANNERGRETGNGMEIPSDEPYSDREWPQQQKNHAAMITRFDSDVGRVMQALADKGIDDDTIVFVTSDNGPHREGGADPEFFNSSGPLRGIKRDLTDGGIRVPMIVRWPGKIEADTISHEAWSFQDFLPTAAELASTASPEGIDGVSMVPTLLGSQIAGHEQAEHEYLYWEFHERGFKQAVRMGPWKGIRNKPGRPIELYHVVTDMAEENDVAKEHPELVTEIETIFETVPMNGQMPPGYRQIQVMGCLATALVFAFLCVLPWLFVETMQLALSRLHLSTTVATLSVIAILFGSFFNFPVHTIEREEEQVIDMAPMWGGSAWGPAVAQRTRATYIAVNVGGCIVPSLIALWQLRFLFDTGGWPLTAVGIVTVSNIVICYLVARPVRGIGIGLPWFTSPAVAVGLTWLLLGFGDDTEVRAPVAFVAGVAGPLIGADLLHLKDITRVSARMLSIGGAGTFDGIVLSGILAALLA</sequence>
<dbReference type="Gene3D" id="3.40.720.10">
    <property type="entry name" value="Alkaline Phosphatase, subunit A"/>
    <property type="match status" value="1"/>
</dbReference>
<dbReference type="Gene3D" id="3.30.1120.10">
    <property type="match status" value="1"/>
</dbReference>
<evidence type="ECO:0000313" key="4">
    <source>
        <dbReference type="EMBL" id="CAL1125143.1"/>
    </source>
</evidence>
<dbReference type="InterPro" id="IPR052701">
    <property type="entry name" value="GAG_Ulvan_Degrading_Sulfatases"/>
</dbReference>
<reference evidence="4" key="2">
    <citation type="submission" date="2024-04" db="EMBL/GenBank/DDBJ databases">
        <authorList>
            <person name="Chen Y."/>
            <person name="Shah S."/>
            <person name="Dougan E. K."/>
            <person name="Thang M."/>
            <person name="Chan C."/>
        </authorList>
    </citation>
    <scope>NUCLEOTIDE SEQUENCE [LARGE SCALE GENOMIC DNA]</scope>
</reference>
<keyword evidence="1" id="KW-0472">Membrane</keyword>
<feature type="domain" description="Sulfatase N-terminal" evidence="2">
    <location>
        <begin position="1"/>
        <end position="313"/>
    </location>
</feature>
<dbReference type="InterPro" id="IPR011672">
    <property type="entry name" value="DUF1614"/>
</dbReference>
<organism evidence="3">
    <name type="scientific">Cladocopium goreaui</name>
    <dbReference type="NCBI Taxonomy" id="2562237"/>
    <lineage>
        <taxon>Eukaryota</taxon>
        <taxon>Sar</taxon>
        <taxon>Alveolata</taxon>
        <taxon>Dinophyceae</taxon>
        <taxon>Suessiales</taxon>
        <taxon>Symbiodiniaceae</taxon>
        <taxon>Cladocopium</taxon>
    </lineage>
</organism>
<comment type="caution">
    <text evidence="3">The sequence shown here is derived from an EMBL/GenBank/DDBJ whole genome shotgun (WGS) entry which is preliminary data.</text>
</comment>
<evidence type="ECO:0000259" key="2">
    <source>
        <dbReference type="Pfam" id="PF00884"/>
    </source>
</evidence>
<accession>A0A9P1BFW7</accession>
<keyword evidence="1" id="KW-1133">Transmembrane helix</keyword>
<dbReference type="EMBL" id="CAMXCT020000001">
    <property type="protein sequence ID" value="CAL1125143.1"/>
    <property type="molecule type" value="Genomic_DNA"/>
</dbReference>
<dbReference type="Pfam" id="PF07758">
    <property type="entry name" value="DUF1614"/>
    <property type="match status" value="1"/>
</dbReference>
<feature type="transmembrane region" description="Helical" evidence="1">
    <location>
        <begin position="572"/>
        <end position="589"/>
    </location>
</feature>
<dbReference type="InterPro" id="IPR017850">
    <property type="entry name" value="Alkaline_phosphatase_core_sf"/>
</dbReference>
<feature type="transmembrane region" description="Helical" evidence="1">
    <location>
        <begin position="456"/>
        <end position="476"/>
    </location>
</feature>
<feature type="transmembrane region" description="Helical" evidence="1">
    <location>
        <begin position="595"/>
        <end position="615"/>
    </location>
</feature>